<feature type="non-terminal residue" evidence="2">
    <location>
        <position position="216"/>
    </location>
</feature>
<reference evidence="3" key="2">
    <citation type="submission" date="2015-01" db="EMBL/GenBank/DDBJ databases">
        <title>Evolutionary Origins and Diversification of the Mycorrhizal Mutualists.</title>
        <authorList>
            <consortium name="DOE Joint Genome Institute"/>
            <consortium name="Mycorrhizal Genomics Consortium"/>
            <person name="Kohler A."/>
            <person name="Kuo A."/>
            <person name="Nagy L.G."/>
            <person name="Floudas D."/>
            <person name="Copeland A."/>
            <person name="Barry K.W."/>
            <person name="Cichocki N."/>
            <person name="Veneault-Fourrey C."/>
            <person name="LaButti K."/>
            <person name="Lindquist E.A."/>
            <person name="Lipzen A."/>
            <person name="Lundell T."/>
            <person name="Morin E."/>
            <person name="Murat C."/>
            <person name="Riley R."/>
            <person name="Ohm R."/>
            <person name="Sun H."/>
            <person name="Tunlid A."/>
            <person name="Henrissat B."/>
            <person name="Grigoriev I.V."/>
            <person name="Hibbett D.S."/>
            <person name="Martin F."/>
        </authorList>
    </citation>
    <scope>NUCLEOTIDE SEQUENCE [LARGE SCALE GENOMIC DNA]</scope>
    <source>
        <strain evidence="3">MUT 4182</strain>
    </source>
</reference>
<dbReference type="EMBL" id="KN823039">
    <property type="protein sequence ID" value="KIO25565.1"/>
    <property type="molecule type" value="Genomic_DNA"/>
</dbReference>
<dbReference type="Proteomes" id="UP000054248">
    <property type="component" value="Unassembled WGS sequence"/>
</dbReference>
<feature type="compositionally biased region" description="Polar residues" evidence="1">
    <location>
        <begin position="92"/>
        <end position="103"/>
    </location>
</feature>
<feature type="compositionally biased region" description="Polar residues" evidence="1">
    <location>
        <begin position="154"/>
        <end position="164"/>
    </location>
</feature>
<gene>
    <name evidence="2" type="ORF">M407DRAFT_244026</name>
</gene>
<proteinExistence type="predicted"/>
<name>A0A0C3Q7I2_9AGAM</name>
<keyword evidence="3" id="KW-1185">Reference proteome</keyword>
<sequence length="216" mass="23994">MTDPALSIERSAGANDVAPSVADIMVRTRHQLSIKREGKAKTVDSNDGLDEDAELSLRQPEYMYDGAQHPLDIERRRQLMVRLAEERKKFLQSDSSRPTNATSESDESPQPHNPLLDHGPNSQEQRLRAQARFRVRLALEKRKASIPATHPAPANSTPTSTSLSPIEMPPNPAILTSTPNSLLLEGGLKEKLKQRRAGASIVEDLKERLRARNKSL</sequence>
<evidence type="ECO:0000256" key="1">
    <source>
        <dbReference type="SAM" id="MobiDB-lite"/>
    </source>
</evidence>
<dbReference type="AlphaFoldDB" id="A0A0C3Q7I2"/>
<feature type="region of interest" description="Disordered" evidence="1">
    <location>
        <begin position="89"/>
        <end position="126"/>
    </location>
</feature>
<accession>A0A0C3Q7I2</accession>
<dbReference type="HOGENOM" id="CLU_1280462_0_0_1"/>
<protein>
    <submittedName>
        <fullName evidence="2">Uncharacterized protein</fullName>
    </submittedName>
</protein>
<organism evidence="2 3">
    <name type="scientific">Tulasnella calospora MUT 4182</name>
    <dbReference type="NCBI Taxonomy" id="1051891"/>
    <lineage>
        <taxon>Eukaryota</taxon>
        <taxon>Fungi</taxon>
        <taxon>Dikarya</taxon>
        <taxon>Basidiomycota</taxon>
        <taxon>Agaricomycotina</taxon>
        <taxon>Agaricomycetes</taxon>
        <taxon>Cantharellales</taxon>
        <taxon>Tulasnellaceae</taxon>
        <taxon>Tulasnella</taxon>
    </lineage>
</organism>
<dbReference type="OrthoDB" id="10531236at2759"/>
<evidence type="ECO:0000313" key="2">
    <source>
        <dbReference type="EMBL" id="KIO25565.1"/>
    </source>
</evidence>
<feature type="region of interest" description="Disordered" evidence="1">
    <location>
        <begin position="143"/>
        <end position="179"/>
    </location>
</feature>
<reference evidence="2 3" key="1">
    <citation type="submission" date="2014-04" db="EMBL/GenBank/DDBJ databases">
        <authorList>
            <consortium name="DOE Joint Genome Institute"/>
            <person name="Kuo A."/>
            <person name="Girlanda M."/>
            <person name="Perotto S."/>
            <person name="Kohler A."/>
            <person name="Nagy L.G."/>
            <person name="Floudas D."/>
            <person name="Copeland A."/>
            <person name="Barry K.W."/>
            <person name="Cichocki N."/>
            <person name="Veneault-Fourrey C."/>
            <person name="LaButti K."/>
            <person name="Lindquist E.A."/>
            <person name="Lipzen A."/>
            <person name="Lundell T."/>
            <person name="Morin E."/>
            <person name="Murat C."/>
            <person name="Sun H."/>
            <person name="Tunlid A."/>
            <person name="Henrissat B."/>
            <person name="Grigoriev I.V."/>
            <person name="Hibbett D.S."/>
            <person name="Martin F."/>
            <person name="Nordberg H.P."/>
            <person name="Cantor M.N."/>
            <person name="Hua S.X."/>
        </authorList>
    </citation>
    <scope>NUCLEOTIDE SEQUENCE [LARGE SCALE GENOMIC DNA]</scope>
    <source>
        <strain evidence="2 3">MUT 4182</strain>
    </source>
</reference>
<evidence type="ECO:0000313" key="3">
    <source>
        <dbReference type="Proteomes" id="UP000054248"/>
    </source>
</evidence>